<keyword evidence="5" id="KW-0326">Glycosidase</keyword>
<keyword evidence="9" id="KW-1185">Reference proteome</keyword>
<dbReference type="SUPFAM" id="SSF49785">
    <property type="entry name" value="Galactose-binding domain-like"/>
    <property type="match status" value="1"/>
</dbReference>
<accession>A0A4S8I3Z7</accession>
<dbReference type="PANTHER" id="PTHR10030:SF37">
    <property type="entry name" value="ALPHA-L-FUCOSIDASE-RELATED"/>
    <property type="match status" value="1"/>
</dbReference>
<dbReference type="RefSeq" id="WP_136575592.1">
    <property type="nucleotide sequence ID" value="NZ_STFF01000001.1"/>
</dbReference>
<evidence type="ECO:0000256" key="5">
    <source>
        <dbReference type="ARBA" id="ARBA00023295"/>
    </source>
</evidence>
<dbReference type="OrthoDB" id="107551at2"/>
<dbReference type="EMBL" id="STFF01000001">
    <property type="protein sequence ID" value="THU41102.1"/>
    <property type="molecule type" value="Genomic_DNA"/>
</dbReference>
<dbReference type="Pfam" id="PF01120">
    <property type="entry name" value="Alpha_L_fucos"/>
    <property type="match status" value="1"/>
</dbReference>
<evidence type="ECO:0000256" key="1">
    <source>
        <dbReference type="ARBA" id="ARBA00007951"/>
    </source>
</evidence>
<dbReference type="FunFam" id="3.20.20.80:FF:000052">
    <property type="entry name" value="Putative alpha-L-fucosidase 1"/>
    <property type="match status" value="1"/>
</dbReference>
<dbReference type="Proteomes" id="UP000306918">
    <property type="component" value="Unassembled WGS sequence"/>
</dbReference>
<proteinExistence type="inferred from homology"/>
<evidence type="ECO:0000256" key="2">
    <source>
        <dbReference type="ARBA" id="ARBA00012662"/>
    </source>
</evidence>
<dbReference type="InterPro" id="IPR057739">
    <property type="entry name" value="Glyco_hydro_29_N"/>
</dbReference>
<dbReference type="SMART" id="SM00812">
    <property type="entry name" value="Alpha_L_fucos"/>
    <property type="match status" value="1"/>
</dbReference>
<evidence type="ECO:0000313" key="9">
    <source>
        <dbReference type="Proteomes" id="UP000306918"/>
    </source>
</evidence>
<comment type="caution">
    <text evidence="8">The sequence shown here is derived from an EMBL/GenBank/DDBJ whole genome shotgun (WGS) entry which is preliminary data.</text>
</comment>
<feature type="domain" description="F5/8 type C" evidence="6">
    <location>
        <begin position="365"/>
        <end position="471"/>
    </location>
</feature>
<dbReference type="EC" id="3.2.1.51" evidence="2"/>
<dbReference type="Gene3D" id="3.20.20.80">
    <property type="entry name" value="Glycosidases"/>
    <property type="match status" value="1"/>
</dbReference>
<gene>
    <name evidence="8" type="ORF">FAM09_03015</name>
</gene>
<dbReference type="Gene3D" id="2.60.120.260">
    <property type="entry name" value="Galactose-binding domain-like"/>
    <property type="match status" value="1"/>
</dbReference>
<dbReference type="GO" id="GO:0016139">
    <property type="term" value="P:glycoside catabolic process"/>
    <property type="evidence" value="ECO:0007669"/>
    <property type="project" value="TreeGrafter"/>
</dbReference>
<keyword evidence="3" id="KW-0732">Signal</keyword>
<dbReference type="SUPFAM" id="SSF51445">
    <property type="entry name" value="(Trans)glycosidases"/>
    <property type="match status" value="1"/>
</dbReference>
<evidence type="ECO:0000259" key="7">
    <source>
        <dbReference type="Pfam" id="PF01120"/>
    </source>
</evidence>
<dbReference type="AlphaFoldDB" id="A0A4S8I3Z7"/>
<sequence length="484" mass="53588">MKLSTGFILIAMGALVSIGFLPHPVDPPAPVGPVPTAAQLAWHQMETNAFVHFTINTFTDREWGVGSESPSLFNPAGTDAMQWARVLKETGFKQMILTCKHHDGFCLWPTKYTGHSIKNSPYKNGKGDIVKEASDACKKYGLKFGVYLSPWDRNRADYGKPEYITYYRNQLKELFTNYGPVVEMWFDGANGGDGYYGGANEKRKIDGRTYYDWPNTLALVRQMQPNVIFFSDAGPGVRWVGNERGVAGETNWNTISPDTLYAGKAGIEDLLNTGAEDGTAWIPAEVDVSIRPGWFYHKKEDSLVKTPEQLFDIYLTSVGRGSVLLLNIPPDQRGLFHEKDIKSLYGFRSILNRELGKNKAAGASATATNYRGKAGAYAPGNVLDNNADSYWATDDDVTTASLEINTGKVQTIKYVMLQEYIKLGQRVKSFTVEVWNNDAWQQVAAGTTIGYKRILKLAPVKAGKVRINITASKACPVISNVALY</sequence>
<dbReference type="PANTHER" id="PTHR10030">
    <property type="entry name" value="ALPHA-L-FUCOSIDASE"/>
    <property type="match status" value="1"/>
</dbReference>
<name>A0A4S8I3Z7_9BACT</name>
<dbReference type="InterPro" id="IPR017853">
    <property type="entry name" value="GH"/>
</dbReference>
<comment type="similarity">
    <text evidence="1">Belongs to the glycosyl hydrolase 29 family.</text>
</comment>
<reference evidence="8 9" key="1">
    <citation type="submission" date="2019-04" db="EMBL/GenBank/DDBJ databases">
        <title>Niastella caeni sp. nov., isolated from activated sludge.</title>
        <authorList>
            <person name="Sheng M."/>
        </authorList>
    </citation>
    <scope>NUCLEOTIDE SEQUENCE [LARGE SCALE GENOMIC DNA]</scope>
    <source>
        <strain evidence="8 9">HX-2-15</strain>
    </source>
</reference>
<dbReference type="GO" id="GO:0005764">
    <property type="term" value="C:lysosome"/>
    <property type="evidence" value="ECO:0007669"/>
    <property type="project" value="TreeGrafter"/>
</dbReference>
<dbReference type="GO" id="GO:0006004">
    <property type="term" value="P:fucose metabolic process"/>
    <property type="evidence" value="ECO:0007669"/>
    <property type="project" value="TreeGrafter"/>
</dbReference>
<protein>
    <recommendedName>
        <fullName evidence="2">alpha-L-fucosidase</fullName>
        <ecNumber evidence="2">3.2.1.51</ecNumber>
    </recommendedName>
</protein>
<dbReference type="Pfam" id="PF00754">
    <property type="entry name" value="F5_F8_type_C"/>
    <property type="match status" value="1"/>
</dbReference>
<dbReference type="GO" id="GO:0004560">
    <property type="term" value="F:alpha-L-fucosidase activity"/>
    <property type="evidence" value="ECO:0007669"/>
    <property type="project" value="InterPro"/>
</dbReference>
<evidence type="ECO:0000256" key="4">
    <source>
        <dbReference type="ARBA" id="ARBA00022801"/>
    </source>
</evidence>
<evidence type="ECO:0000259" key="6">
    <source>
        <dbReference type="Pfam" id="PF00754"/>
    </source>
</evidence>
<dbReference type="InterPro" id="IPR000421">
    <property type="entry name" value="FA58C"/>
</dbReference>
<feature type="domain" description="Glycoside hydrolase family 29 N-terminal" evidence="7">
    <location>
        <begin position="49"/>
        <end position="345"/>
    </location>
</feature>
<evidence type="ECO:0000256" key="3">
    <source>
        <dbReference type="ARBA" id="ARBA00022729"/>
    </source>
</evidence>
<dbReference type="InterPro" id="IPR000933">
    <property type="entry name" value="Glyco_hydro_29"/>
</dbReference>
<organism evidence="8 9">
    <name type="scientific">Niastella caeni</name>
    <dbReference type="NCBI Taxonomy" id="2569763"/>
    <lineage>
        <taxon>Bacteria</taxon>
        <taxon>Pseudomonadati</taxon>
        <taxon>Bacteroidota</taxon>
        <taxon>Chitinophagia</taxon>
        <taxon>Chitinophagales</taxon>
        <taxon>Chitinophagaceae</taxon>
        <taxon>Niastella</taxon>
    </lineage>
</organism>
<dbReference type="InterPro" id="IPR008979">
    <property type="entry name" value="Galactose-bd-like_sf"/>
</dbReference>
<keyword evidence="4 8" id="KW-0378">Hydrolase</keyword>
<evidence type="ECO:0000313" key="8">
    <source>
        <dbReference type="EMBL" id="THU41102.1"/>
    </source>
</evidence>